<evidence type="ECO:0000256" key="6">
    <source>
        <dbReference type="ARBA" id="ARBA00023136"/>
    </source>
</evidence>
<evidence type="ECO:0000256" key="7">
    <source>
        <dbReference type="RuleBase" id="RU362048"/>
    </source>
</evidence>
<comment type="subcellular location">
    <subcellularLocation>
        <location evidence="1 7">Cell membrane</location>
        <topology evidence="1 7">Multi-pass membrane protein</topology>
    </subcellularLocation>
</comment>
<keyword evidence="4 7" id="KW-0812">Transmembrane</keyword>
<comment type="caution">
    <text evidence="7">Lacks conserved residue(s) required for the propagation of feature annotation.</text>
</comment>
<evidence type="ECO:0000313" key="8">
    <source>
        <dbReference type="EMBL" id="QGM98881.1"/>
    </source>
</evidence>
<dbReference type="GO" id="GO:0005886">
    <property type="term" value="C:plasma membrane"/>
    <property type="evidence" value="ECO:0007669"/>
    <property type="project" value="UniProtKB-SubCell"/>
</dbReference>
<dbReference type="EMBL" id="CP044331">
    <property type="protein sequence ID" value="QGM98881.1"/>
    <property type="molecule type" value="Genomic_DNA"/>
</dbReference>
<evidence type="ECO:0000256" key="4">
    <source>
        <dbReference type="ARBA" id="ARBA00022692"/>
    </source>
</evidence>
<feature type="transmembrane region" description="Helical" evidence="7">
    <location>
        <begin position="56"/>
        <end position="83"/>
    </location>
</feature>
<organism evidence="8 9">
    <name type="scientific">Methylocystis parvus</name>
    <dbReference type="NCBI Taxonomy" id="134"/>
    <lineage>
        <taxon>Bacteria</taxon>
        <taxon>Pseudomonadati</taxon>
        <taxon>Pseudomonadota</taxon>
        <taxon>Alphaproteobacteria</taxon>
        <taxon>Hyphomicrobiales</taxon>
        <taxon>Methylocystaceae</taxon>
        <taxon>Methylocystis</taxon>
    </lineage>
</organism>
<evidence type="ECO:0000256" key="2">
    <source>
        <dbReference type="ARBA" id="ARBA00009784"/>
    </source>
</evidence>
<feature type="transmembrane region" description="Helical" evidence="7">
    <location>
        <begin position="165"/>
        <end position="186"/>
    </location>
</feature>
<keyword evidence="6 7" id="KW-0472">Membrane</keyword>
<feature type="transmembrane region" description="Helical" evidence="7">
    <location>
        <begin position="198"/>
        <end position="217"/>
    </location>
</feature>
<dbReference type="NCBIfam" id="TIGR00427">
    <property type="entry name" value="NAAT family transporter"/>
    <property type="match status" value="1"/>
</dbReference>
<evidence type="ECO:0000256" key="5">
    <source>
        <dbReference type="ARBA" id="ARBA00022989"/>
    </source>
</evidence>
<dbReference type="KEGG" id="mpar:F7D14_16260"/>
<name>A0A6B8M7U4_9HYPH</name>
<gene>
    <name evidence="8" type="ORF">F7D14_16260</name>
</gene>
<dbReference type="AlphaFoldDB" id="A0A6B8M7U4"/>
<feature type="transmembrane region" description="Helical" evidence="7">
    <location>
        <begin position="238"/>
        <end position="259"/>
    </location>
</feature>
<dbReference type="InterPro" id="IPR002771">
    <property type="entry name" value="Multi_antbiot-R_MarC"/>
</dbReference>
<evidence type="ECO:0000256" key="3">
    <source>
        <dbReference type="ARBA" id="ARBA00022475"/>
    </source>
</evidence>
<proteinExistence type="inferred from homology"/>
<keyword evidence="5 7" id="KW-1133">Transmembrane helix</keyword>
<dbReference type="Proteomes" id="UP000422569">
    <property type="component" value="Chromosome"/>
</dbReference>
<protein>
    <recommendedName>
        <fullName evidence="7">UPF0056 membrane protein</fullName>
    </recommendedName>
</protein>
<evidence type="ECO:0000256" key="1">
    <source>
        <dbReference type="ARBA" id="ARBA00004651"/>
    </source>
</evidence>
<dbReference type="PANTHER" id="PTHR33508:SF1">
    <property type="entry name" value="UPF0056 MEMBRANE PROTEIN YHCE"/>
    <property type="match status" value="1"/>
</dbReference>
<keyword evidence="9" id="KW-1185">Reference proteome</keyword>
<reference evidence="8 9" key="1">
    <citation type="submission" date="2019-09" db="EMBL/GenBank/DDBJ databases">
        <title>Isolation and complete genome sequencing of Methylocystis species.</title>
        <authorList>
            <person name="Rumah B.L."/>
            <person name="Stead C.E."/>
            <person name="Stevens B.C."/>
            <person name="Minton N.P."/>
            <person name="Grosse-Honebrink A."/>
            <person name="Zhang Y."/>
        </authorList>
    </citation>
    <scope>NUCLEOTIDE SEQUENCE [LARGE SCALE GENOMIC DNA]</scope>
    <source>
        <strain evidence="8 9">BRCS2</strain>
    </source>
</reference>
<comment type="similarity">
    <text evidence="2 7">Belongs to the UPF0056 (MarC) family.</text>
</comment>
<sequence length="268" mass="27973">MGRPLHSFAPLAARGALEAGPCGAINFQPSVPAAVSISLESCGVASSFSAVELNPILPLFLSTFTTMLAVINPLEALPVFLSLTHDKDDRARTRIAFLASLYALLLILFFLFFGAFVLKIFGVSLNMVRIAGGIVLTRIGFELFAPSGSGQGAFLSPGPADNVAFMPLAMPLMVGPGVIATVLSMMTNIERAPSEATAYAAILAAAFLAILVTYVCLAYAGRLIAFIGRMGIDAITRIVGFFVSAMGVSLVFDGIVGALSTHGVRVVL</sequence>
<dbReference type="PANTHER" id="PTHR33508">
    <property type="entry name" value="UPF0056 MEMBRANE PROTEIN YHCE"/>
    <property type="match status" value="1"/>
</dbReference>
<feature type="transmembrane region" description="Helical" evidence="7">
    <location>
        <begin position="95"/>
        <end position="121"/>
    </location>
</feature>
<accession>A0A6B8M7U4</accession>
<dbReference type="Pfam" id="PF01914">
    <property type="entry name" value="MarC"/>
    <property type="match status" value="1"/>
</dbReference>
<keyword evidence="3" id="KW-1003">Cell membrane</keyword>
<evidence type="ECO:0000313" key="9">
    <source>
        <dbReference type="Proteomes" id="UP000422569"/>
    </source>
</evidence>